<name>A0ABV0XV25_9TELE</name>
<comment type="caution">
    <text evidence="1">The sequence shown here is derived from an EMBL/GenBank/DDBJ whole genome shotgun (WGS) entry which is preliminary data.</text>
</comment>
<evidence type="ECO:0000313" key="2">
    <source>
        <dbReference type="Proteomes" id="UP001469553"/>
    </source>
</evidence>
<organism evidence="1 2">
    <name type="scientific">Ameca splendens</name>
    <dbReference type="NCBI Taxonomy" id="208324"/>
    <lineage>
        <taxon>Eukaryota</taxon>
        <taxon>Metazoa</taxon>
        <taxon>Chordata</taxon>
        <taxon>Craniata</taxon>
        <taxon>Vertebrata</taxon>
        <taxon>Euteleostomi</taxon>
        <taxon>Actinopterygii</taxon>
        <taxon>Neopterygii</taxon>
        <taxon>Teleostei</taxon>
        <taxon>Neoteleostei</taxon>
        <taxon>Acanthomorphata</taxon>
        <taxon>Ovalentaria</taxon>
        <taxon>Atherinomorphae</taxon>
        <taxon>Cyprinodontiformes</taxon>
        <taxon>Goodeidae</taxon>
        <taxon>Ameca</taxon>
    </lineage>
</organism>
<reference evidence="1 2" key="1">
    <citation type="submission" date="2021-06" db="EMBL/GenBank/DDBJ databases">
        <authorList>
            <person name="Palmer J.M."/>
        </authorList>
    </citation>
    <scope>NUCLEOTIDE SEQUENCE [LARGE SCALE GENOMIC DNA]</scope>
    <source>
        <strain evidence="1 2">AS_MEX2019</strain>
        <tissue evidence="1">Muscle</tissue>
    </source>
</reference>
<evidence type="ECO:0000313" key="1">
    <source>
        <dbReference type="EMBL" id="MEQ2285326.1"/>
    </source>
</evidence>
<accession>A0ABV0XV25</accession>
<gene>
    <name evidence="1" type="ORF">AMECASPLE_030589</name>
</gene>
<sequence>MTCLTFAPLAPASFPARWSYHKLALFDSGYEEKQGDAKKNRWRPVVDTCLWSTQNSQLLFCLKRRKKKEEPLQSTGKTRKKLVSLETKLLWFFTCAWVTSDGLRLVYGSSDLLLSDRFPAFKFFREWPVWRKSKPTCELLFLQRCASGDVRAVTPVELKTEPLIYMQNHFVHIIPRVKHGGGHIMFSGCFLPAGTGKLVRIDRKMNGPK</sequence>
<dbReference type="Proteomes" id="UP001469553">
    <property type="component" value="Unassembled WGS sequence"/>
</dbReference>
<keyword evidence="2" id="KW-1185">Reference proteome</keyword>
<protein>
    <submittedName>
        <fullName evidence="1">Uncharacterized protein</fullName>
    </submittedName>
</protein>
<dbReference type="EMBL" id="JAHRIP010013074">
    <property type="protein sequence ID" value="MEQ2285326.1"/>
    <property type="molecule type" value="Genomic_DNA"/>
</dbReference>
<proteinExistence type="predicted"/>